<reference evidence="4 5" key="1">
    <citation type="submission" date="2019-03" db="EMBL/GenBank/DDBJ databases">
        <title>Genomic Encyclopedia of Type Strains, Phase IV (KMG-IV): sequencing the most valuable type-strain genomes for metagenomic binning, comparative biology and taxonomic classification.</title>
        <authorList>
            <person name="Goeker M."/>
        </authorList>
    </citation>
    <scope>NUCLEOTIDE SEQUENCE [LARGE SCALE GENOMIC DNA]</scope>
    <source>
        <strain evidence="4 5">DSM 203</strain>
    </source>
</reference>
<dbReference type="AlphaFoldDB" id="A0A4R4AB50"/>
<dbReference type="EMBL" id="SMDC01000005">
    <property type="protein sequence ID" value="TCW36034.1"/>
    <property type="molecule type" value="Genomic_DNA"/>
</dbReference>
<evidence type="ECO:0000313" key="4">
    <source>
        <dbReference type="EMBL" id="TCW36034.1"/>
    </source>
</evidence>
<dbReference type="GO" id="GO:0003677">
    <property type="term" value="F:DNA binding"/>
    <property type="evidence" value="ECO:0007669"/>
    <property type="project" value="InterPro"/>
</dbReference>
<dbReference type="PANTHER" id="PTHR33055">
    <property type="entry name" value="TRANSPOSASE FOR INSERTION SEQUENCE ELEMENT IS1111A"/>
    <property type="match status" value="1"/>
</dbReference>
<evidence type="ECO:0000259" key="2">
    <source>
        <dbReference type="Pfam" id="PF01548"/>
    </source>
</evidence>
<dbReference type="RefSeq" id="WP_132229676.1">
    <property type="nucleotide sequence ID" value="NZ_SMDC01000005.1"/>
</dbReference>
<feature type="non-terminal residue" evidence="4">
    <location>
        <position position="1"/>
    </location>
</feature>
<dbReference type="InterPro" id="IPR002525">
    <property type="entry name" value="Transp_IS110-like_N"/>
</dbReference>
<dbReference type="GO" id="GO:0006313">
    <property type="term" value="P:DNA transposition"/>
    <property type="evidence" value="ECO:0007669"/>
    <property type="project" value="InterPro"/>
</dbReference>
<dbReference type="InterPro" id="IPR047650">
    <property type="entry name" value="Transpos_IS110"/>
</dbReference>
<protein>
    <submittedName>
        <fullName evidence="4">Transposase</fullName>
    </submittedName>
</protein>
<keyword evidence="1" id="KW-0175">Coiled coil</keyword>
<evidence type="ECO:0000259" key="3">
    <source>
        <dbReference type="Pfam" id="PF02371"/>
    </source>
</evidence>
<dbReference type="GO" id="GO:0004803">
    <property type="term" value="F:transposase activity"/>
    <property type="evidence" value="ECO:0007669"/>
    <property type="project" value="InterPro"/>
</dbReference>
<proteinExistence type="predicted"/>
<dbReference type="PANTHER" id="PTHR33055:SF3">
    <property type="entry name" value="PUTATIVE TRANSPOSASE FOR IS117-RELATED"/>
    <property type="match status" value="1"/>
</dbReference>
<evidence type="ECO:0000256" key="1">
    <source>
        <dbReference type="SAM" id="Coils"/>
    </source>
</evidence>
<organism evidence="4 5">
    <name type="scientific">Marichromatium gracile</name>
    <name type="common">Chromatium gracile</name>
    <dbReference type="NCBI Taxonomy" id="1048"/>
    <lineage>
        <taxon>Bacteria</taxon>
        <taxon>Pseudomonadati</taxon>
        <taxon>Pseudomonadota</taxon>
        <taxon>Gammaproteobacteria</taxon>
        <taxon>Chromatiales</taxon>
        <taxon>Chromatiaceae</taxon>
        <taxon>Marichromatium</taxon>
    </lineage>
</organism>
<name>A0A4R4AB50_MARGR</name>
<dbReference type="NCBIfam" id="NF033542">
    <property type="entry name" value="transpos_IS110"/>
    <property type="match status" value="1"/>
</dbReference>
<dbReference type="Pfam" id="PF02371">
    <property type="entry name" value="Transposase_20"/>
    <property type="match status" value="1"/>
</dbReference>
<sequence>EATGPYHETAAELLHGRGLTVSIVNPAQARDFARGLAVRTKTDAVDAKVLARFGALLKPAPWTPPSPEVRFLRALLARQRALIEDLRRERNRLEKVEATHTPALVRDSVRESIAFLEEALAKLQQQIDDHLDGHPQLREDVDLLTSIPAIGLKVAQRFVALLQSRPFTSAQQFAAYLGLVPVERQSGTSVQRRPRLSKAGPAHARATLYMAAVTAIRYNPHVKDLYERLLARGKPKMVALGAAMRKLAHICFGVFKNRRPYQPDYASAA</sequence>
<gene>
    <name evidence="4" type="ORF">EDC29_105209</name>
</gene>
<dbReference type="Proteomes" id="UP000295247">
    <property type="component" value="Unassembled WGS sequence"/>
</dbReference>
<dbReference type="InterPro" id="IPR003346">
    <property type="entry name" value="Transposase_20"/>
</dbReference>
<comment type="caution">
    <text evidence="4">The sequence shown here is derived from an EMBL/GenBank/DDBJ whole genome shotgun (WGS) entry which is preliminary data.</text>
</comment>
<feature type="coiled-coil region" evidence="1">
    <location>
        <begin position="69"/>
        <end position="133"/>
    </location>
</feature>
<accession>A0A4R4AB50</accession>
<dbReference type="Pfam" id="PF01548">
    <property type="entry name" value="DEDD_Tnp_IS110"/>
    <property type="match status" value="1"/>
</dbReference>
<feature type="domain" description="Transposase IS116/IS110/IS902 C-terminal" evidence="3">
    <location>
        <begin position="142"/>
        <end position="227"/>
    </location>
</feature>
<evidence type="ECO:0000313" key="5">
    <source>
        <dbReference type="Proteomes" id="UP000295247"/>
    </source>
</evidence>
<feature type="domain" description="Transposase IS110-like N-terminal" evidence="2">
    <location>
        <begin position="1"/>
        <end position="96"/>
    </location>
</feature>